<feature type="domain" description="Enoyl reductase (ER)" evidence="5">
    <location>
        <begin position="22"/>
        <end position="359"/>
    </location>
</feature>
<evidence type="ECO:0000256" key="1">
    <source>
        <dbReference type="ARBA" id="ARBA00022723"/>
    </source>
</evidence>
<keyword evidence="2 4" id="KW-0862">Zinc</keyword>
<dbReference type="eggNOG" id="COG1063">
    <property type="taxonomic scope" value="Bacteria"/>
</dbReference>
<dbReference type="InterPro" id="IPR013149">
    <property type="entry name" value="ADH-like_C"/>
</dbReference>
<dbReference type="SMART" id="SM00829">
    <property type="entry name" value="PKS_ER"/>
    <property type="match status" value="1"/>
</dbReference>
<keyword evidence="1 4" id="KW-0479">Metal-binding</keyword>
<dbReference type="KEGG" id="sus:Acid_1263"/>
<evidence type="ECO:0000256" key="3">
    <source>
        <dbReference type="ARBA" id="ARBA00023002"/>
    </source>
</evidence>
<dbReference type="Pfam" id="PF00107">
    <property type="entry name" value="ADH_zinc_N"/>
    <property type="match status" value="1"/>
</dbReference>
<keyword evidence="3" id="KW-0560">Oxidoreductase</keyword>
<accession>Q029L9</accession>
<dbReference type="InterPro" id="IPR002328">
    <property type="entry name" value="ADH_Zn_CS"/>
</dbReference>
<name>Q029L9_SOLUE</name>
<dbReference type="InterPro" id="IPR036291">
    <property type="entry name" value="NAD(P)-bd_dom_sf"/>
</dbReference>
<dbReference type="AlphaFoldDB" id="Q029L9"/>
<reference evidence="6" key="1">
    <citation type="submission" date="2006-10" db="EMBL/GenBank/DDBJ databases">
        <title>Complete sequence of Solibacter usitatus Ellin6076.</title>
        <authorList>
            <consortium name="US DOE Joint Genome Institute"/>
            <person name="Copeland A."/>
            <person name="Lucas S."/>
            <person name="Lapidus A."/>
            <person name="Barry K."/>
            <person name="Detter J.C."/>
            <person name="Glavina del Rio T."/>
            <person name="Hammon N."/>
            <person name="Israni S."/>
            <person name="Dalin E."/>
            <person name="Tice H."/>
            <person name="Pitluck S."/>
            <person name="Thompson L.S."/>
            <person name="Brettin T."/>
            <person name="Bruce D."/>
            <person name="Han C."/>
            <person name="Tapia R."/>
            <person name="Gilna P."/>
            <person name="Schmutz J."/>
            <person name="Larimer F."/>
            <person name="Land M."/>
            <person name="Hauser L."/>
            <person name="Kyrpides N."/>
            <person name="Mikhailova N."/>
            <person name="Janssen P.H."/>
            <person name="Kuske C.R."/>
            <person name="Richardson P."/>
        </authorList>
    </citation>
    <scope>NUCLEOTIDE SEQUENCE</scope>
    <source>
        <strain evidence="6">Ellin6076</strain>
    </source>
</reference>
<dbReference type="Gene3D" id="3.90.180.10">
    <property type="entry name" value="Medium-chain alcohol dehydrogenases, catalytic domain"/>
    <property type="match status" value="1"/>
</dbReference>
<dbReference type="PANTHER" id="PTHR43401">
    <property type="entry name" value="L-THREONINE 3-DEHYDROGENASE"/>
    <property type="match status" value="1"/>
</dbReference>
<dbReference type="Gene3D" id="3.40.50.720">
    <property type="entry name" value="NAD(P)-binding Rossmann-like Domain"/>
    <property type="match status" value="1"/>
</dbReference>
<dbReference type="PANTHER" id="PTHR43401:SF2">
    <property type="entry name" value="L-THREONINE 3-DEHYDROGENASE"/>
    <property type="match status" value="1"/>
</dbReference>
<evidence type="ECO:0000256" key="4">
    <source>
        <dbReference type="RuleBase" id="RU361277"/>
    </source>
</evidence>
<dbReference type="GO" id="GO:0016616">
    <property type="term" value="F:oxidoreductase activity, acting on the CH-OH group of donors, NAD or NADP as acceptor"/>
    <property type="evidence" value="ECO:0007669"/>
    <property type="project" value="UniProtKB-ARBA"/>
</dbReference>
<evidence type="ECO:0000259" key="5">
    <source>
        <dbReference type="SMART" id="SM00829"/>
    </source>
</evidence>
<comment type="similarity">
    <text evidence="4">Belongs to the zinc-containing alcohol dehydrogenase family.</text>
</comment>
<gene>
    <name evidence="6" type="ordered locus">Acid_1263</name>
</gene>
<dbReference type="InterPro" id="IPR020843">
    <property type="entry name" value="ER"/>
</dbReference>
<dbReference type="InterPro" id="IPR050129">
    <property type="entry name" value="Zn_alcohol_dh"/>
</dbReference>
<dbReference type="STRING" id="234267.Acid_1263"/>
<comment type="cofactor">
    <cofactor evidence="4">
        <name>Zn(2+)</name>
        <dbReference type="ChEBI" id="CHEBI:29105"/>
    </cofactor>
</comment>
<dbReference type="PROSITE" id="PS00059">
    <property type="entry name" value="ADH_ZINC"/>
    <property type="match status" value="1"/>
</dbReference>
<dbReference type="EMBL" id="CP000473">
    <property type="protein sequence ID" value="ABJ82257.1"/>
    <property type="molecule type" value="Genomic_DNA"/>
</dbReference>
<dbReference type="HOGENOM" id="CLU_026673_11_0_0"/>
<dbReference type="CDD" id="cd08235">
    <property type="entry name" value="iditol_2_DH_like"/>
    <property type="match status" value="1"/>
</dbReference>
<dbReference type="GO" id="GO:0008270">
    <property type="term" value="F:zinc ion binding"/>
    <property type="evidence" value="ECO:0007669"/>
    <property type="project" value="InterPro"/>
</dbReference>
<protein>
    <submittedName>
        <fullName evidence="6">Alcohol dehydrogenase GroES domain protein</fullName>
    </submittedName>
</protein>
<dbReference type="SUPFAM" id="SSF50129">
    <property type="entry name" value="GroES-like"/>
    <property type="match status" value="1"/>
</dbReference>
<proteinExistence type="inferred from homology"/>
<evidence type="ECO:0000313" key="6">
    <source>
        <dbReference type="EMBL" id="ABJ82257.1"/>
    </source>
</evidence>
<dbReference type="SUPFAM" id="SSF51735">
    <property type="entry name" value="NAD(P)-binding Rossmann-fold domains"/>
    <property type="match status" value="1"/>
</dbReference>
<sequence>MPTADTDVSAIPETMHAAVYRGSSVVNVEEIPTPSIGPGEILIRVEACGICHTDLKKIEYNLLEPPRIYGHETAGVVAAVGSGVTRFQIGDRVVAFHHIPCGKCFYCQRKIYAQCPIYKKVGITAGFEPAGGGFAQYVRVMDWIVEEGVERIPDDVSFELATLVEPLNTCLKAVVQCDPQPDDFVVVLGQGPIGLMFTMLTRRTGARVAATDTIDTRLELAARCGAEFAWDPRTIDVAAEVRNLTGGRGADLVIVAASVPGIVNQAIACSRPGSRILLFAQTSATERVETSGADICVGERTLFGCYSASIDLQKESARLVFGGEIPVEALISHRLPLVKIRSGFDLALHPGPKSLKIIVQPQRWS</sequence>
<dbReference type="Pfam" id="PF08240">
    <property type="entry name" value="ADH_N"/>
    <property type="match status" value="1"/>
</dbReference>
<organism evidence="6">
    <name type="scientific">Solibacter usitatus (strain Ellin6076)</name>
    <dbReference type="NCBI Taxonomy" id="234267"/>
    <lineage>
        <taxon>Bacteria</taxon>
        <taxon>Pseudomonadati</taxon>
        <taxon>Acidobacteriota</taxon>
        <taxon>Terriglobia</taxon>
        <taxon>Bryobacterales</taxon>
        <taxon>Solibacteraceae</taxon>
        <taxon>Candidatus Solibacter</taxon>
    </lineage>
</organism>
<evidence type="ECO:0000256" key="2">
    <source>
        <dbReference type="ARBA" id="ARBA00022833"/>
    </source>
</evidence>
<dbReference type="InterPro" id="IPR011032">
    <property type="entry name" value="GroES-like_sf"/>
</dbReference>
<dbReference type="InParanoid" id="Q029L9"/>
<dbReference type="InterPro" id="IPR013154">
    <property type="entry name" value="ADH-like_N"/>
</dbReference>